<feature type="transmembrane region" description="Helical" evidence="1">
    <location>
        <begin position="105"/>
        <end position="126"/>
    </location>
</feature>
<feature type="transmembrane region" description="Helical" evidence="1">
    <location>
        <begin position="20"/>
        <end position="43"/>
    </location>
</feature>
<name>A0A9P1IAC3_9PELO</name>
<keyword evidence="1" id="KW-0472">Membrane</keyword>
<feature type="transmembrane region" description="Helical" evidence="1">
    <location>
        <begin position="76"/>
        <end position="99"/>
    </location>
</feature>
<keyword evidence="3" id="KW-1185">Reference proteome</keyword>
<dbReference type="Proteomes" id="UP001152747">
    <property type="component" value="Unassembled WGS sequence"/>
</dbReference>
<evidence type="ECO:0000313" key="3">
    <source>
        <dbReference type="Proteomes" id="UP001152747"/>
    </source>
</evidence>
<organism evidence="2 3">
    <name type="scientific">Caenorhabditis angaria</name>
    <dbReference type="NCBI Taxonomy" id="860376"/>
    <lineage>
        <taxon>Eukaryota</taxon>
        <taxon>Metazoa</taxon>
        <taxon>Ecdysozoa</taxon>
        <taxon>Nematoda</taxon>
        <taxon>Chromadorea</taxon>
        <taxon>Rhabditida</taxon>
        <taxon>Rhabditina</taxon>
        <taxon>Rhabditomorpha</taxon>
        <taxon>Rhabditoidea</taxon>
        <taxon>Rhabditidae</taxon>
        <taxon>Peloderinae</taxon>
        <taxon>Caenorhabditis</taxon>
    </lineage>
</organism>
<proteinExistence type="predicted"/>
<protein>
    <submittedName>
        <fullName evidence="2">Uncharacterized protein</fullName>
    </submittedName>
</protein>
<accession>A0A9P1IAC3</accession>
<evidence type="ECO:0000256" key="1">
    <source>
        <dbReference type="SAM" id="Phobius"/>
    </source>
</evidence>
<dbReference type="EMBL" id="CANHGI010000001">
    <property type="protein sequence ID" value="CAI5440496.1"/>
    <property type="molecule type" value="Genomic_DNA"/>
</dbReference>
<keyword evidence="1" id="KW-0812">Transmembrane</keyword>
<feature type="transmembrane region" description="Helical" evidence="1">
    <location>
        <begin position="147"/>
        <end position="168"/>
    </location>
</feature>
<dbReference type="AlphaFoldDB" id="A0A9P1IAC3"/>
<reference evidence="2" key="1">
    <citation type="submission" date="2022-11" db="EMBL/GenBank/DDBJ databases">
        <authorList>
            <person name="Kikuchi T."/>
        </authorList>
    </citation>
    <scope>NUCLEOTIDE SEQUENCE</scope>
    <source>
        <strain evidence="2">PS1010</strain>
    </source>
</reference>
<sequence>MCHKVDNSVQIFGCIKAVKALIAIAIAWAILGIIIAVVCILAANKASDEILAKAEKETNPKNKEDLEKTAEFAKKLGISLGSTIASIPFSNAICLGILICAECAFLYIIVGLIGILSLLGNIGYLIKVCTDAGEQGKETGDAVGDNLGMLIGAVIGVFLTFTTVYAMFALACCGEKRSAGSGEDEYEIDEEETIVTTTATTTCME</sequence>
<keyword evidence="1" id="KW-1133">Transmembrane helix</keyword>
<evidence type="ECO:0000313" key="2">
    <source>
        <dbReference type="EMBL" id="CAI5440496.1"/>
    </source>
</evidence>
<gene>
    <name evidence="2" type="ORF">CAMP_LOCUS3133</name>
</gene>
<comment type="caution">
    <text evidence="2">The sequence shown here is derived from an EMBL/GenBank/DDBJ whole genome shotgun (WGS) entry which is preliminary data.</text>
</comment>